<feature type="non-terminal residue" evidence="1">
    <location>
        <position position="1"/>
    </location>
</feature>
<organism evidence="1 2">
    <name type="scientific">Corchorus capsularis</name>
    <name type="common">Jute</name>
    <dbReference type="NCBI Taxonomy" id="210143"/>
    <lineage>
        <taxon>Eukaryota</taxon>
        <taxon>Viridiplantae</taxon>
        <taxon>Streptophyta</taxon>
        <taxon>Embryophyta</taxon>
        <taxon>Tracheophyta</taxon>
        <taxon>Spermatophyta</taxon>
        <taxon>Magnoliopsida</taxon>
        <taxon>eudicotyledons</taxon>
        <taxon>Gunneridae</taxon>
        <taxon>Pentapetalae</taxon>
        <taxon>rosids</taxon>
        <taxon>malvids</taxon>
        <taxon>Malvales</taxon>
        <taxon>Malvaceae</taxon>
        <taxon>Grewioideae</taxon>
        <taxon>Apeibeae</taxon>
        <taxon>Corchorus</taxon>
    </lineage>
</organism>
<sequence>HNLYVVGSKASRKLVRTRT</sequence>
<keyword evidence="2" id="KW-1185">Reference proteome</keyword>
<evidence type="ECO:0000313" key="2">
    <source>
        <dbReference type="Proteomes" id="UP000188268"/>
    </source>
</evidence>
<name>A0A1R3G3L4_COCAP</name>
<accession>A0A1R3G3L4</accession>
<protein>
    <submittedName>
        <fullName evidence="1">Uncharacterized protein</fullName>
    </submittedName>
</protein>
<comment type="caution">
    <text evidence="1">The sequence shown here is derived from an EMBL/GenBank/DDBJ whole genome shotgun (WGS) entry which is preliminary data.</text>
</comment>
<dbReference type="Proteomes" id="UP000188268">
    <property type="component" value="Unassembled WGS sequence"/>
</dbReference>
<reference evidence="1 2" key="1">
    <citation type="submission" date="2013-09" db="EMBL/GenBank/DDBJ databases">
        <title>Corchorus capsularis genome sequencing.</title>
        <authorList>
            <person name="Alam M."/>
            <person name="Haque M.S."/>
            <person name="Islam M.S."/>
            <person name="Emdad E.M."/>
            <person name="Islam M.M."/>
            <person name="Ahmed B."/>
            <person name="Halim A."/>
            <person name="Hossen Q.M.M."/>
            <person name="Hossain M.Z."/>
            <person name="Ahmed R."/>
            <person name="Khan M.M."/>
            <person name="Islam R."/>
            <person name="Rashid M.M."/>
            <person name="Khan S.A."/>
            <person name="Rahman M.S."/>
            <person name="Alam M."/>
        </authorList>
    </citation>
    <scope>NUCLEOTIDE SEQUENCE [LARGE SCALE GENOMIC DNA]</scope>
    <source>
        <strain evidence="2">cv. CVL-1</strain>
        <tissue evidence="1">Whole seedling</tissue>
    </source>
</reference>
<dbReference type="EMBL" id="AWWV01015461">
    <property type="protein sequence ID" value="OMO52682.1"/>
    <property type="molecule type" value="Genomic_DNA"/>
</dbReference>
<proteinExistence type="predicted"/>
<gene>
    <name evidence="1" type="ORF">CCACVL1_29116</name>
</gene>
<dbReference type="AlphaFoldDB" id="A0A1R3G3L4"/>
<evidence type="ECO:0000313" key="1">
    <source>
        <dbReference type="EMBL" id="OMO52682.1"/>
    </source>
</evidence>